<accession>A0A165J746</accession>
<gene>
    <name evidence="1" type="ORF">EXIGLDRAFT_737048</name>
</gene>
<organism evidence="1 2">
    <name type="scientific">Exidia glandulosa HHB12029</name>
    <dbReference type="NCBI Taxonomy" id="1314781"/>
    <lineage>
        <taxon>Eukaryota</taxon>
        <taxon>Fungi</taxon>
        <taxon>Dikarya</taxon>
        <taxon>Basidiomycota</taxon>
        <taxon>Agaricomycotina</taxon>
        <taxon>Agaricomycetes</taxon>
        <taxon>Auriculariales</taxon>
        <taxon>Exidiaceae</taxon>
        <taxon>Exidia</taxon>
    </lineage>
</organism>
<proteinExistence type="predicted"/>
<dbReference type="InParanoid" id="A0A165J746"/>
<dbReference type="AlphaFoldDB" id="A0A165J746"/>
<feature type="non-terminal residue" evidence="1">
    <location>
        <position position="67"/>
    </location>
</feature>
<dbReference type="Proteomes" id="UP000077266">
    <property type="component" value="Unassembled WGS sequence"/>
</dbReference>
<keyword evidence="2" id="KW-1185">Reference proteome</keyword>
<sequence length="67" mass="7724">MVRAFSSRMSLPPPTLVTSSYLSLLIVFPTAQYDFHVRRCASRLPKRFFTQIRPTTQLHPSLLCSRV</sequence>
<protein>
    <submittedName>
        <fullName evidence="1">Uncharacterized protein</fullName>
    </submittedName>
</protein>
<name>A0A165J746_EXIGL</name>
<evidence type="ECO:0000313" key="2">
    <source>
        <dbReference type="Proteomes" id="UP000077266"/>
    </source>
</evidence>
<reference evidence="1 2" key="1">
    <citation type="journal article" date="2016" name="Mol. Biol. Evol.">
        <title>Comparative Genomics of Early-Diverging Mushroom-Forming Fungi Provides Insights into the Origins of Lignocellulose Decay Capabilities.</title>
        <authorList>
            <person name="Nagy L.G."/>
            <person name="Riley R."/>
            <person name="Tritt A."/>
            <person name="Adam C."/>
            <person name="Daum C."/>
            <person name="Floudas D."/>
            <person name="Sun H."/>
            <person name="Yadav J.S."/>
            <person name="Pangilinan J."/>
            <person name="Larsson K.H."/>
            <person name="Matsuura K."/>
            <person name="Barry K."/>
            <person name="Labutti K."/>
            <person name="Kuo R."/>
            <person name="Ohm R.A."/>
            <person name="Bhattacharya S.S."/>
            <person name="Shirouzu T."/>
            <person name="Yoshinaga Y."/>
            <person name="Martin F.M."/>
            <person name="Grigoriev I.V."/>
            <person name="Hibbett D.S."/>
        </authorList>
    </citation>
    <scope>NUCLEOTIDE SEQUENCE [LARGE SCALE GENOMIC DNA]</scope>
    <source>
        <strain evidence="1 2">HHB12029</strain>
    </source>
</reference>
<evidence type="ECO:0000313" key="1">
    <source>
        <dbReference type="EMBL" id="KZV94426.1"/>
    </source>
</evidence>
<dbReference type="EMBL" id="KV425973">
    <property type="protein sequence ID" value="KZV94426.1"/>
    <property type="molecule type" value="Genomic_DNA"/>
</dbReference>